<evidence type="ECO:0000313" key="1">
    <source>
        <dbReference type="EMBL" id="MDT2737590.1"/>
    </source>
</evidence>
<comment type="caution">
    <text evidence="1">The sequence shown here is derived from an EMBL/GenBank/DDBJ whole genome shotgun (WGS) entry which is preliminary data.</text>
</comment>
<dbReference type="InterPro" id="IPR014924">
    <property type="entry name" value="DUF1803"/>
</dbReference>
<gene>
    <name evidence="1" type="ORF">P7H00_10755</name>
</gene>
<dbReference type="EMBL" id="JARQAI010000017">
    <property type="protein sequence ID" value="MDT2737590.1"/>
    <property type="molecule type" value="Genomic_DNA"/>
</dbReference>
<sequence length="265" mass="30964">MQIYTKDKKLQQALERPEIEALLSYFQELQEPVILREVRQAFPQQQHLDKELDLLIDHRVISRQDRRYQFSLKPIVEYPTTELVTEFLQVNQGRYSKEELLVFLAEKHWSDELTETVAFEGTLPTRNYLEMDDFRLVTINRGEKLAETLPNYFKQISQPKLSPKLAGLVGDVNPDFFANQLDLILERVIEGQAPRRSSIFVESLLMSEVIVDTPTWQLTIPVYPDNFSLDVELPQEANLFFFSHQLAEKLLAGRESFSYLIKKKA</sequence>
<dbReference type="Pfam" id="PF08820">
    <property type="entry name" value="DUF1803"/>
    <property type="match status" value="1"/>
</dbReference>
<organism evidence="1 2">
    <name type="scientific">Enterococcus pseudoavium</name>
    <dbReference type="NCBI Taxonomy" id="44007"/>
    <lineage>
        <taxon>Bacteria</taxon>
        <taxon>Bacillati</taxon>
        <taxon>Bacillota</taxon>
        <taxon>Bacilli</taxon>
        <taxon>Lactobacillales</taxon>
        <taxon>Enterococcaceae</taxon>
        <taxon>Enterococcus</taxon>
    </lineage>
</organism>
<dbReference type="Proteomes" id="UP001180842">
    <property type="component" value="Unassembled WGS sequence"/>
</dbReference>
<dbReference type="AlphaFoldDB" id="A0AAE4I116"/>
<protein>
    <submittedName>
        <fullName evidence="1">DUF1803 domain-containing protein</fullName>
    </submittedName>
</protein>
<proteinExistence type="predicted"/>
<name>A0AAE4I116_9ENTE</name>
<evidence type="ECO:0000313" key="2">
    <source>
        <dbReference type="Proteomes" id="UP001180842"/>
    </source>
</evidence>
<reference evidence="1" key="1">
    <citation type="submission" date="2023-03" db="EMBL/GenBank/DDBJ databases">
        <authorList>
            <person name="Shen W."/>
            <person name="Cai J."/>
        </authorList>
    </citation>
    <scope>NUCLEOTIDE SEQUENCE</scope>
    <source>
        <strain evidence="1">P69-2</strain>
    </source>
</reference>
<accession>A0AAE4I116</accession>
<dbReference type="RefSeq" id="WP_311797244.1">
    <property type="nucleotide sequence ID" value="NZ_JARQAI010000017.1"/>
</dbReference>